<dbReference type="EMBL" id="CAJHJT010000012">
    <property type="protein sequence ID" value="CAD6999106.1"/>
    <property type="molecule type" value="Genomic_DNA"/>
</dbReference>
<comment type="caution">
    <text evidence="1">The sequence shown here is derived from an EMBL/GenBank/DDBJ whole genome shotgun (WGS) entry which is preliminary data.</text>
</comment>
<keyword evidence="2" id="KW-1185">Reference proteome</keyword>
<gene>
    <name evidence="1" type="ORF">CCAP1982_LOCUS7651</name>
</gene>
<reference evidence="1" key="1">
    <citation type="submission" date="2020-11" db="EMBL/GenBank/DDBJ databases">
        <authorList>
            <person name="Whitehead M."/>
        </authorList>
    </citation>
    <scope>NUCLEOTIDE SEQUENCE</scope>
    <source>
        <strain evidence="1">EGII</strain>
    </source>
</reference>
<name>A0A811UMM5_CERCA</name>
<proteinExistence type="predicted"/>
<dbReference type="Proteomes" id="UP000606786">
    <property type="component" value="Unassembled WGS sequence"/>
</dbReference>
<protein>
    <submittedName>
        <fullName evidence="1">(Mediterranean fruit fly) hypothetical protein</fullName>
    </submittedName>
</protein>
<evidence type="ECO:0000313" key="1">
    <source>
        <dbReference type="EMBL" id="CAD6999106.1"/>
    </source>
</evidence>
<evidence type="ECO:0000313" key="2">
    <source>
        <dbReference type="Proteomes" id="UP000606786"/>
    </source>
</evidence>
<sequence length="169" mass="18570">MNHNHQRPAAETNATGAIEATVAAEQNQIVIVTMTTTAATTITLTENCFNNTCSNIVMCDVLHATAASSQAIVVVAIRIFIHICLHTYSQSGGMRNIMAWTWLAVGRQRVNLLVTQTMNFQPRQVNMQAHAYTYLGNHTHSYICTRLDVTWMQARGCCGVGNLHSVHGV</sequence>
<organism evidence="1 2">
    <name type="scientific">Ceratitis capitata</name>
    <name type="common">Mediterranean fruit fly</name>
    <name type="synonym">Tephritis capitata</name>
    <dbReference type="NCBI Taxonomy" id="7213"/>
    <lineage>
        <taxon>Eukaryota</taxon>
        <taxon>Metazoa</taxon>
        <taxon>Ecdysozoa</taxon>
        <taxon>Arthropoda</taxon>
        <taxon>Hexapoda</taxon>
        <taxon>Insecta</taxon>
        <taxon>Pterygota</taxon>
        <taxon>Neoptera</taxon>
        <taxon>Endopterygota</taxon>
        <taxon>Diptera</taxon>
        <taxon>Brachycera</taxon>
        <taxon>Muscomorpha</taxon>
        <taxon>Tephritoidea</taxon>
        <taxon>Tephritidae</taxon>
        <taxon>Ceratitis</taxon>
        <taxon>Ceratitis</taxon>
    </lineage>
</organism>
<dbReference type="AlphaFoldDB" id="A0A811UMM5"/>
<accession>A0A811UMM5</accession>